<dbReference type="EMBL" id="JASCZI010060479">
    <property type="protein sequence ID" value="MED6132572.1"/>
    <property type="molecule type" value="Genomic_DNA"/>
</dbReference>
<evidence type="ECO:0000313" key="2">
    <source>
        <dbReference type="EMBL" id="MED6132572.1"/>
    </source>
</evidence>
<organism evidence="2 3">
    <name type="scientific">Stylosanthes scabra</name>
    <dbReference type="NCBI Taxonomy" id="79078"/>
    <lineage>
        <taxon>Eukaryota</taxon>
        <taxon>Viridiplantae</taxon>
        <taxon>Streptophyta</taxon>
        <taxon>Embryophyta</taxon>
        <taxon>Tracheophyta</taxon>
        <taxon>Spermatophyta</taxon>
        <taxon>Magnoliopsida</taxon>
        <taxon>eudicotyledons</taxon>
        <taxon>Gunneridae</taxon>
        <taxon>Pentapetalae</taxon>
        <taxon>rosids</taxon>
        <taxon>fabids</taxon>
        <taxon>Fabales</taxon>
        <taxon>Fabaceae</taxon>
        <taxon>Papilionoideae</taxon>
        <taxon>50 kb inversion clade</taxon>
        <taxon>dalbergioids sensu lato</taxon>
        <taxon>Dalbergieae</taxon>
        <taxon>Pterocarpus clade</taxon>
        <taxon>Stylosanthes</taxon>
    </lineage>
</organism>
<evidence type="ECO:0000313" key="3">
    <source>
        <dbReference type="Proteomes" id="UP001341840"/>
    </source>
</evidence>
<comment type="caution">
    <text evidence="2">The sequence shown here is derived from an EMBL/GenBank/DDBJ whole genome shotgun (WGS) entry which is preliminary data.</text>
</comment>
<reference evidence="2 3" key="1">
    <citation type="journal article" date="2023" name="Plants (Basel)">
        <title>Bridging the Gap: Combining Genomics and Transcriptomics Approaches to Understand Stylosanthes scabra, an Orphan Legume from the Brazilian Caatinga.</title>
        <authorList>
            <person name="Ferreira-Neto J.R.C."/>
            <person name="da Silva M.D."/>
            <person name="Binneck E."/>
            <person name="de Melo N.F."/>
            <person name="da Silva R.H."/>
            <person name="de Melo A.L.T.M."/>
            <person name="Pandolfi V."/>
            <person name="Bustamante F.O."/>
            <person name="Brasileiro-Vidal A.C."/>
            <person name="Benko-Iseppon A.M."/>
        </authorList>
    </citation>
    <scope>NUCLEOTIDE SEQUENCE [LARGE SCALE GENOMIC DNA]</scope>
    <source>
        <tissue evidence="2">Leaves</tissue>
    </source>
</reference>
<feature type="region of interest" description="Disordered" evidence="1">
    <location>
        <begin position="1"/>
        <end position="39"/>
    </location>
</feature>
<gene>
    <name evidence="2" type="ORF">PIB30_020218</name>
</gene>
<dbReference type="Proteomes" id="UP001341840">
    <property type="component" value="Unassembled WGS sequence"/>
</dbReference>
<protein>
    <submittedName>
        <fullName evidence="2">Uncharacterized protein</fullName>
    </submittedName>
</protein>
<evidence type="ECO:0000256" key="1">
    <source>
        <dbReference type="SAM" id="MobiDB-lite"/>
    </source>
</evidence>
<name>A0ABU6S8B9_9FABA</name>
<accession>A0ABU6S8B9</accession>
<proteinExistence type="predicted"/>
<keyword evidence="3" id="KW-1185">Reference proteome</keyword>
<sequence>MRTSGCRHPDRRPRAAPRASPGTSPIGVSLYPLASGSRSPKAATDRLAVDGETRLVCDILEGDIALAPRHVERMSLWSPPLYEGADERLVNFEPSIGQSCNQEQTGPLHERTTRGCRSIAICRRALTIHLPRCVEYEQCEFQHQLHDMHIESERKRVTLFTFTKGETVTAPSICRQATVSTYMFFVVNGESEGVED</sequence>